<sequence>MNPDELDRMVIQVRELCTDQSLSDIRTDLKKTKSVEITINRILDGSFLEGTECDPTLRINQATIILDSDDDMEQPLSQKQQSLKQKSTHS</sequence>
<organism evidence="3 4">
    <name type="scientific">Circinella minor</name>
    <dbReference type="NCBI Taxonomy" id="1195481"/>
    <lineage>
        <taxon>Eukaryota</taxon>
        <taxon>Fungi</taxon>
        <taxon>Fungi incertae sedis</taxon>
        <taxon>Mucoromycota</taxon>
        <taxon>Mucoromycotina</taxon>
        <taxon>Mucoromycetes</taxon>
        <taxon>Mucorales</taxon>
        <taxon>Lichtheimiaceae</taxon>
        <taxon>Circinella</taxon>
    </lineage>
</organism>
<dbReference type="AlphaFoldDB" id="A0A8H7S3E1"/>
<feature type="non-terminal residue" evidence="3">
    <location>
        <position position="1"/>
    </location>
</feature>
<dbReference type="EMBL" id="JAEPRB010000110">
    <property type="protein sequence ID" value="KAG2221403.1"/>
    <property type="molecule type" value="Genomic_DNA"/>
</dbReference>
<evidence type="ECO:0000313" key="4">
    <source>
        <dbReference type="Proteomes" id="UP000646827"/>
    </source>
</evidence>
<dbReference type="InterPro" id="IPR003892">
    <property type="entry name" value="CUE"/>
</dbReference>
<proteinExistence type="predicted"/>
<keyword evidence="4" id="KW-1185">Reference proteome</keyword>
<evidence type="ECO:0000256" key="1">
    <source>
        <dbReference type="SAM" id="MobiDB-lite"/>
    </source>
</evidence>
<dbReference type="OrthoDB" id="343092at2759"/>
<dbReference type="GO" id="GO:0043130">
    <property type="term" value="F:ubiquitin binding"/>
    <property type="evidence" value="ECO:0007669"/>
    <property type="project" value="InterPro"/>
</dbReference>
<evidence type="ECO:0000313" key="3">
    <source>
        <dbReference type="EMBL" id="KAG2221403.1"/>
    </source>
</evidence>
<dbReference type="Proteomes" id="UP000646827">
    <property type="component" value="Unassembled WGS sequence"/>
</dbReference>
<gene>
    <name evidence="3" type="ORF">INT45_012654</name>
</gene>
<reference evidence="3 4" key="1">
    <citation type="submission" date="2020-12" db="EMBL/GenBank/DDBJ databases">
        <title>Metabolic potential, ecology and presence of endohyphal bacteria is reflected in genomic diversity of Mucoromycotina.</title>
        <authorList>
            <person name="Muszewska A."/>
            <person name="Okrasinska A."/>
            <person name="Steczkiewicz K."/>
            <person name="Drgas O."/>
            <person name="Orlowska M."/>
            <person name="Perlinska-Lenart U."/>
            <person name="Aleksandrzak-Piekarczyk T."/>
            <person name="Szatraj K."/>
            <person name="Zielenkiewicz U."/>
            <person name="Pilsyk S."/>
            <person name="Malc E."/>
            <person name="Mieczkowski P."/>
            <person name="Kruszewska J.S."/>
            <person name="Biernat P."/>
            <person name="Pawlowska J."/>
        </authorList>
    </citation>
    <scope>NUCLEOTIDE SEQUENCE [LARGE SCALE GENOMIC DNA]</scope>
    <source>
        <strain evidence="3 4">CBS 142.35</strain>
    </source>
</reference>
<feature type="region of interest" description="Disordered" evidence="1">
    <location>
        <begin position="68"/>
        <end position="90"/>
    </location>
</feature>
<accession>A0A8H7S3E1</accession>
<dbReference type="Gene3D" id="1.10.8.10">
    <property type="entry name" value="DNA helicase RuvA subunit, C-terminal domain"/>
    <property type="match status" value="1"/>
</dbReference>
<evidence type="ECO:0000259" key="2">
    <source>
        <dbReference type="PROSITE" id="PS51140"/>
    </source>
</evidence>
<dbReference type="PROSITE" id="PS51140">
    <property type="entry name" value="CUE"/>
    <property type="match status" value="1"/>
</dbReference>
<name>A0A8H7S3E1_9FUNG</name>
<comment type="caution">
    <text evidence="3">The sequence shown here is derived from an EMBL/GenBank/DDBJ whole genome shotgun (WGS) entry which is preliminary data.</text>
</comment>
<feature type="domain" description="CUE" evidence="2">
    <location>
        <begin position="5"/>
        <end position="47"/>
    </location>
</feature>
<feature type="compositionally biased region" description="Low complexity" evidence="1">
    <location>
        <begin position="76"/>
        <end position="90"/>
    </location>
</feature>
<protein>
    <recommendedName>
        <fullName evidence="2">CUE domain-containing protein</fullName>
    </recommendedName>
</protein>